<reference evidence="2" key="1">
    <citation type="submission" date="2018-02" db="EMBL/GenBank/DDBJ databases">
        <authorList>
            <person name="Cohen D.B."/>
            <person name="Kent A.D."/>
        </authorList>
    </citation>
    <scope>NUCLEOTIDE SEQUENCE</scope>
</reference>
<dbReference type="EMBL" id="OIVN01003068">
    <property type="protein sequence ID" value="SPD08560.1"/>
    <property type="molecule type" value="Genomic_DNA"/>
</dbReference>
<dbReference type="SUPFAM" id="SSF53098">
    <property type="entry name" value="Ribonuclease H-like"/>
    <property type="match status" value="1"/>
</dbReference>
<proteinExistence type="predicted"/>
<dbReference type="InterPro" id="IPR055298">
    <property type="entry name" value="AtLOH3-like"/>
</dbReference>
<dbReference type="SMART" id="SM00597">
    <property type="entry name" value="ZnF_TTF"/>
    <property type="match status" value="1"/>
</dbReference>
<dbReference type="PANTHER" id="PTHR11697">
    <property type="entry name" value="GENERAL TRANSCRIPTION FACTOR 2-RELATED ZINC FINGER PROTEIN"/>
    <property type="match status" value="1"/>
</dbReference>
<gene>
    <name evidence="2" type="ORF">FSB_LOCUS36442</name>
</gene>
<sequence>MLVIQKLIHRLQATNIDTSIPEEHPSKCPRIQPKEIDTTSLERDPGLRPQICEFPINLQDEIRRAYIKAGPYQPVLDYPFKESGNQRRRFNALWFDAHLNWLEYSPSKDAVYCLPCYLFGKKPTGRPGSDAFTVKGFDNWKKVNDGMNCSLVGHVGKDPNSPHEIAVKCYEDLMKHSRHVDKLFKKQSSKEIQDNRLRLKASIDSVQWLALQGYAFRGHDQSLDSINRGNFVELVKLVSTYDHRVAGVVLENAPRNAKYTSPTIQKEILHIIASKVRDAIREEIGDAKFCIIIDEARDESKKEQMAIILRFVDKDGFLKECFFHIVHVRDITALTLKKEICAVLSRYNLHIENIRRQGLQLALVLASREAKPVHQFFNHLTPIINIVVGSSKRNDELQATQAEQIENMIASNEIETGRGLNQSCTLQRAGDTRWGSHFQSISSLIKMFDATCSVLYTISKERANYQQRGDAEGAYKNGWEKLLASVTSFCELCEFHIDIPDMNAPYSKVRGRRHENEEDLTTIEHHFRIDIFTVAIDFQLQELNTRFSEHTVELLNLSSALNPKNAYKSFNIDNICKLVEKFYPQDFTEQEKTLLRFQLQHYEFDVPKHPDFQNMDTISELCRGLASSGK</sequence>
<dbReference type="InterPro" id="IPR025398">
    <property type="entry name" value="DUF4371"/>
</dbReference>
<dbReference type="AlphaFoldDB" id="A0A2N9HA84"/>
<dbReference type="InterPro" id="IPR012337">
    <property type="entry name" value="RNaseH-like_sf"/>
</dbReference>
<dbReference type="InterPro" id="IPR006580">
    <property type="entry name" value="Znf_TTF"/>
</dbReference>
<evidence type="ECO:0000313" key="2">
    <source>
        <dbReference type="EMBL" id="SPD08560.1"/>
    </source>
</evidence>
<evidence type="ECO:0000259" key="1">
    <source>
        <dbReference type="SMART" id="SM00597"/>
    </source>
</evidence>
<feature type="domain" description="TTF-type" evidence="1">
    <location>
        <begin position="86"/>
        <end position="185"/>
    </location>
</feature>
<organism evidence="2">
    <name type="scientific">Fagus sylvatica</name>
    <name type="common">Beechnut</name>
    <dbReference type="NCBI Taxonomy" id="28930"/>
    <lineage>
        <taxon>Eukaryota</taxon>
        <taxon>Viridiplantae</taxon>
        <taxon>Streptophyta</taxon>
        <taxon>Embryophyta</taxon>
        <taxon>Tracheophyta</taxon>
        <taxon>Spermatophyta</taxon>
        <taxon>Magnoliopsida</taxon>
        <taxon>eudicotyledons</taxon>
        <taxon>Gunneridae</taxon>
        <taxon>Pentapetalae</taxon>
        <taxon>rosids</taxon>
        <taxon>fabids</taxon>
        <taxon>Fagales</taxon>
        <taxon>Fagaceae</taxon>
        <taxon>Fagus</taxon>
    </lineage>
</organism>
<dbReference type="PANTHER" id="PTHR11697:SF230">
    <property type="entry name" value="ZINC FINGER, MYM DOMAIN CONTAINING 1"/>
    <property type="match status" value="1"/>
</dbReference>
<protein>
    <recommendedName>
        <fullName evidence="1">TTF-type domain-containing protein</fullName>
    </recommendedName>
</protein>
<dbReference type="Pfam" id="PF14291">
    <property type="entry name" value="DUF4371"/>
    <property type="match status" value="1"/>
</dbReference>
<name>A0A2N9HA84_FAGSY</name>
<accession>A0A2N9HA84</accession>